<comment type="caution">
    <text evidence="2">The sequence shown here is derived from an EMBL/GenBank/DDBJ whole genome shotgun (WGS) entry which is preliminary data.</text>
</comment>
<feature type="coiled-coil region" evidence="1">
    <location>
        <begin position="231"/>
        <end position="496"/>
    </location>
</feature>
<proteinExistence type="predicted"/>
<dbReference type="EMBL" id="JAPFFF010000006">
    <property type="protein sequence ID" value="KAK8888000.1"/>
    <property type="molecule type" value="Genomic_DNA"/>
</dbReference>
<organism evidence="2 3">
    <name type="scientific">Tritrichomonas musculus</name>
    <dbReference type="NCBI Taxonomy" id="1915356"/>
    <lineage>
        <taxon>Eukaryota</taxon>
        <taxon>Metamonada</taxon>
        <taxon>Parabasalia</taxon>
        <taxon>Tritrichomonadida</taxon>
        <taxon>Tritrichomonadidae</taxon>
        <taxon>Tritrichomonas</taxon>
    </lineage>
</organism>
<keyword evidence="3" id="KW-1185">Reference proteome</keyword>
<accession>A0ABR2KA54</accession>
<evidence type="ECO:0000313" key="3">
    <source>
        <dbReference type="Proteomes" id="UP001470230"/>
    </source>
</evidence>
<dbReference type="PANTHER" id="PTHR23159:SF31">
    <property type="entry name" value="CENTROSOME-ASSOCIATED PROTEIN CEP250 ISOFORM X1"/>
    <property type="match status" value="1"/>
</dbReference>
<evidence type="ECO:0000256" key="1">
    <source>
        <dbReference type="SAM" id="Coils"/>
    </source>
</evidence>
<name>A0ABR2KA54_9EUKA</name>
<keyword evidence="1" id="KW-0175">Coiled coil</keyword>
<dbReference type="Gene3D" id="1.20.5.1160">
    <property type="entry name" value="Vasodilator-stimulated phosphoprotein"/>
    <property type="match status" value="1"/>
</dbReference>
<evidence type="ECO:0000313" key="2">
    <source>
        <dbReference type="EMBL" id="KAK8888000.1"/>
    </source>
</evidence>
<protein>
    <submittedName>
        <fullName evidence="2">Uncharacterized protein</fullName>
    </submittedName>
</protein>
<reference evidence="2 3" key="1">
    <citation type="submission" date="2024-04" db="EMBL/GenBank/DDBJ databases">
        <title>Tritrichomonas musculus Genome.</title>
        <authorList>
            <person name="Alves-Ferreira E."/>
            <person name="Grigg M."/>
            <person name="Lorenzi H."/>
            <person name="Galac M."/>
        </authorList>
    </citation>
    <scope>NUCLEOTIDE SEQUENCE [LARGE SCALE GENOMIC DNA]</scope>
    <source>
        <strain evidence="2 3">EAF2021</strain>
    </source>
</reference>
<feature type="coiled-coil region" evidence="1">
    <location>
        <begin position="521"/>
        <end position="555"/>
    </location>
</feature>
<feature type="coiled-coil region" evidence="1">
    <location>
        <begin position="594"/>
        <end position="621"/>
    </location>
</feature>
<gene>
    <name evidence="2" type="ORF">M9Y10_039060</name>
</gene>
<dbReference type="PANTHER" id="PTHR23159">
    <property type="entry name" value="CENTROSOMAL PROTEIN 2"/>
    <property type="match status" value="1"/>
</dbReference>
<dbReference type="SUPFAM" id="SSF90257">
    <property type="entry name" value="Myosin rod fragments"/>
    <property type="match status" value="1"/>
</dbReference>
<sequence length="629" mass="72668">MTLSQYLHSDSNNSTDDSLMDVLQQVSSLVDSNDDEQVDLFSKIHLDPNAQDAPLKLIKLLTLLIKSRMKFPQIISTESIVTINRLVSYVQSFVSLLQALVHNSDLAALFLVGENGSQSFSELQKTTLLEQAARARSFISSIKSESINTCLMDYQKYINDVGSLPEKMKELKSLKKQIEKTDTIENLRSQAKNVISILETALLFNDILIQNSKTNKNNQIFNKSTKTQQSNHQYKKLIKKLKKQIESLNCEISDKNSQISSYQTQINDLQKENDKLFNKAKKSSKKDEKVTLKFESLQAQRDQLAEDVNSLKTKLLCDNQTSETINKLKEKLKKIESENRKMRDLLDEATINQNQLNNQWDTTAKDMKSDLQSKQYENNLLKEQISQLMEQINNYQRNNDQKEQKINNLSDKNSRYNSQIADLTKTQSRLQARINDLENLYKDATSQLESAEHSKADLNNQINKLRKEIKIKTNENDELKAMLDRKTSDVHKQMEENAILIKQLRRIDSEKVSNDKNDDLVQKLKQKLKSAYLFIKKLQNQISEYKMKMKKDNFNCKYEMANLSSDNIYDDFDHCCENKHTYYCEIREGAPFNYNALDSKLNDLTATIHQLEKTVHKSRAQTGLSSSSE</sequence>
<dbReference type="Proteomes" id="UP001470230">
    <property type="component" value="Unassembled WGS sequence"/>
</dbReference>